<sequence length="82" mass="9574">MRKAYTFRLDATLIMELDRFPGTRTSNITNAITKYCSVPDASNTNYIQHLEAEVLYLRNQNTALLVSNKPLLQRWVDRLRTK</sequence>
<name>X0Z2T6_9ZZZZ</name>
<evidence type="ECO:0000313" key="1">
    <source>
        <dbReference type="EMBL" id="GAG63570.1"/>
    </source>
</evidence>
<comment type="caution">
    <text evidence="1">The sequence shown here is derived from an EMBL/GenBank/DDBJ whole genome shotgun (WGS) entry which is preliminary data.</text>
</comment>
<reference evidence="1" key="1">
    <citation type="journal article" date="2014" name="Front. Microbiol.">
        <title>High frequency of phylogenetically diverse reductive dehalogenase-homologous genes in deep subseafloor sedimentary metagenomes.</title>
        <authorList>
            <person name="Kawai M."/>
            <person name="Futagami T."/>
            <person name="Toyoda A."/>
            <person name="Takaki Y."/>
            <person name="Nishi S."/>
            <person name="Hori S."/>
            <person name="Arai W."/>
            <person name="Tsubouchi T."/>
            <person name="Morono Y."/>
            <person name="Uchiyama I."/>
            <person name="Ito T."/>
            <person name="Fujiyama A."/>
            <person name="Inagaki F."/>
            <person name="Takami H."/>
        </authorList>
    </citation>
    <scope>NUCLEOTIDE SEQUENCE</scope>
    <source>
        <strain evidence="1">Expedition CK06-06</strain>
    </source>
</reference>
<gene>
    <name evidence="1" type="ORF">S01H4_04369</name>
</gene>
<proteinExistence type="predicted"/>
<protein>
    <submittedName>
        <fullName evidence="1">Uncharacterized protein</fullName>
    </submittedName>
</protein>
<dbReference type="EMBL" id="BART01001162">
    <property type="protein sequence ID" value="GAG63570.1"/>
    <property type="molecule type" value="Genomic_DNA"/>
</dbReference>
<accession>X0Z2T6</accession>
<dbReference type="AlphaFoldDB" id="X0Z2T6"/>
<organism evidence="1">
    <name type="scientific">marine sediment metagenome</name>
    <dbReference type="NCBI Taxonomy" id="412755"/>
    <lineage>
        <taxon>unclassified sequences</taxon>
        <taxon>metagenomes</taxon>
        <taxon>ecological metagenomes</taxon>
    </lineage>
</organism>